<feature type="domain" description="BREX system Lon protease-like BrxL N-terminal" evidence="1">
    <location>
        <begin position="15"/>
        <end position="144"/>
    </location>
</feature>
<dbReference type="GO" id="GO:0008233">
    <property type="term" value="F:peptidase activity"/>
    <property type="evidence" value="ECO:0007669"/>
    <property type="project" value="UniProtKB-KW"/>
</dbReference>
<organism evidence="2 3">
    <name type="scientific">Fervidobacterium gondwanense DSM 13020</name>
    <dbReference type="NCBI Taxonomy" id="1121883"/>
    <lineage>
        <taxon>Bacteria</taxon>
        <taxon>Thermotogati</taxon>
        <taxon>Thermotogota</taxon>
        <taxon>Thermotogae</taxon>
        <taxon>Thermotogales</taxon>
        <taxon>Fervidobacteriaceae</taxon>
        <taxon>Fervidobacterium</taxon>
    </lineage>
</organism>
<dbReference type="STRING" id="1121883.SAMN02745226_01646"/>
<dbReference type="RefSeq" id="WP_245789642.1">
    <property type="nucleotide sequence ID" value="NZ_FRDJ01000010.1"/>
</dbReference>
<dbReference type="Proteomes" id="UP000184207">
    <property type="component" value="Unassembled WGS sequence"/>
</dbReference>
<gene>
    <name evidence="2" type="ORF">SAMN02745226_01646</name>
</gene>
<protein>
    <submittedName>
        <fullName evidence="2">ATP-dependent Lon protease</fullName>
    </submittedName>
</protein>
<dbReference type="NCBIfam" id="TIGR02688">
    <property type="entry name" value="BREX system Lon protease-like protein BrxL"/>
    <property type="match status" value="1"/>
</dbReference>
<evidence type="ECO:0000259" key="1">
    <source>
        <dbReference type="Pfam" id="PF20442"/>
    </source>
</evidence>
<evidence type="ECO:0000313" key="3">
    <source>
        <dbReference type="Proteomes" id="UP000184207"/>
    </source>
</evidence>
<dbReference type="Pfam" id="PF20442">
    <property type="entry name" value="BrxL_N"/>
    <property type="match status" value="1"/>
</dbReference>
<dbReference type="EMBL" id="FRDJ01000010">
    <property type="protein sequence ID" value="SHN66532.1"/>
    <property type="molecule type" value="Genomic_DNA"/>
</dbReference>
<sequence length="480" mass="55071">MDTNLNELDEKIRSVFPYESVMKQPGLQQVFSGYNLPSFVKDWLLQKHTEIDGSIDTDSLKDFLTKHIAYKGSKIKGQLINDGSQVTLLARIIVEPDVKSGILRFSIPDIDIKSNEARIPPHIAREHSSELSGGETWGVVTLVYVPPDGRTPGAIELADYKPFKPYEVDLDYFRERRKEFTLEEWIDLLIRSMEYNPRGFRSLSQKLLFISRLLVFVEPNLNMMELAPKGTGKSYTYSNLTKYGWIISGGTVTRAKLFYDISKQMPGILTQYDFVAMDEVETIRFSDESELLGALKNYLESGRFTVGNYNGVSSAGMVLLGNIPLSHDKTPLSSDYLATLPPFFKNSALLDRFHGFIEGWKLPRMREDMKVRGHALNVEYFSEILHEMRTVPDFADICKRLLRIPENSDTRDTKAIVKLSTAYLKLLFSHVRDITDISKEEFQMYCLTPAKEMRQIIKRQLAMIDREFSEELPNIEVVRQ</sequence>
<proteinExistence type="predicted"/>
<keyword evidence="2" id="KW-0378">Hydrolase</keyword>
<evidence type="ECO:0000313" key="2">
    <source>
        <dbReference type="EMBL" id="SHN66532.1"/>
    </source>
</evidence>
<dbReference type="GO" id="GO:0006508">
    <property type="term" value="P:proteolysis"/>
    <property type="evidence" value="ECO:0007669"/>
    <property type="project" value="UniProtKB-KW"/>
</dbReference>
<accession>A0A1M7T7C5</accession>
<keyword evidence="2" id="KW-0645">Protease</keyword>
<dbReference type="AlphaFoldDB" id="A0A1M7T7C5"/>
<dbReference type="InterPro" id="IPR046838">
    <property type="entry name" value="BrxL_N"/>
</dbReference>
<reference evidence="3" key="1">
    <citation type="submission" date="2016-12" db="EMBL/GenBank/DDBJ databases">
        <authorList>
            <person name="Varghese N."/>
            <person name="Submissions S."/>
        </authorList>
    </citation>
    <scope>NUCLEOTIDE SEQUENCE [LARGE SCALE GENOMIC DNA]</scope>
    <source>
        <strain evidence="3">DSM 13020</strain>
    </source>
</reference>
<name>A0A1M7T7C5_FERGO</name>
<dbReference type="Pfam" id="PF13337">
    <property type="entry name" value="BrxL_ATPase"/>
    <property type="match status" value="1"/>
</dbReference>
<keyword evidence="3" id="KW-1185">Reference proteome</keyword>
<dbReference type="InterPro" id="IPR014061">
    <property type="entry name" value="BrxL-like"/>
</dbReference>